<organism evidence="4 5">
    <name type="scientific">Parastrongyloides trichosuri</name>
    <name type="common">Possum-specific nematode worm</name>
    <dbReference type="NCBI Taxonomy" id="131310"/>
    <lineage>
        <taxon>Eukaryota</taxon>
        <taxon>Metazoa</taxon>
        <taxon>Ecdysozoa</taxon>
        <taxon>Nematoda</taxon>
        <taxon>Chromadorea</taxon>
        <taxon>Rhabditida</taxon>
        <taxon>Tylenchina</taxon>
        <taxon>Panagrolaimomorpha</taxon>
        <taxon>Strongyloidoidea</taxon>
        <taxon>Strongyloididae</taxon>
        <taxon>Parastrongyloides</taxon>
    </lineage>
</organism>
<dbReference type="InterPro" id="IPR050359">
    <property type="entry name" value="bHLH_transcription_factors"/>
</dbReference>
<sequence>MSICTSTSSETSSSPKSNTSDESKGLIGNVIPIQYLTEEFEPYVRRRKRNDKDKNKNKIAELDETDQLIVRTCINSRERKRMHDLNNAMEDLRQSLPYSQNANCRKMSKINTLILATSWIKQMTKTNEDLRKQLEDLQMKFNSITNGKPLKEELIHETSQKMTTTPINNNTNKSTPTPNNCLGNMPPGVLLPINSIPQTFNGIPPNPFLFPFLGTDFSLKMPPALPFSAFSLYSQSPLINK</sequence>
<dbReference type="GO" id="GO:0070888">
    <property type="term" value="F:E-box binding"/>
    <property type="evidence" value="ECO:0007669"/>
    <property type="project" value="TreeGrafter"/>
</dbReference>
<dbReference type="InterPro" id="IPR036638">
    <property type="entry name" value="HLH_DNA-bd_sf"/>
</dbReference>
<dbReference type="WBParaSite" id="PTRK_0000258000.1">
    <property type="protein sequence ID" value="PTRK_0000258000.1"/>
    <property type="gene ID" value="PTRK_0000258000"/>
</dbReference>
<feature type="coiled-coil region" evidence="1">
    <location>
        <begin position="120"/>
        <end position="147"/>
    </location>
</feature>
<dbReference type="GO" id="GO:0007423">
    <property type="term" value="P:sensory organ development"/>
    <property type="evidence" value="ECO:0007669"/>
    <property type="project" value="TreeGrafter"/>
</dbReference>
<dbReference type="GO" id="GO:0045944">
    <property type="term" value="P:positive regulation of transcription by RNA polymerase II"/>
    <property type="evidence" value="ECO:0007669"/>
    <property type="project" value="TreeGrafter"/>
</dbReference>
<dbReference type="PANTHER" id="PTHR19290">
    <property type="entry name" value="BASIC HELIX-LOOP-HELIX PROTEIN NEUROGENIN-RELATED"/>
    <property type="match status" value="1"/>
</dbReference>
<dbReference type="GO" id="GO:0005634">
    <property type="term" value="C:nucleus"/>
    <property type="evidence" value="ECO:0007669"/>
    <property type="project" value="TreeGrafter"/>
</dbReference>
<dbReference type="CDD" id="cd11390">
    <property type="entry name" value="bHLH_TS"/>
    <property type="match status" value="1"/>
</dbReference>
<feature type="coiled-coil region" evidence="1">
    <location>
        <begin position="45"/>
        <end position="95"/>
    </location>
</feature>
<dbReference type="SMART" id="SM00353">
    <property type="entry name" value="HLH"/>
    <property type="match status" value="1"/>
</dbReference>
<proteinExistence type="predicted"/>
<feature type="compositionally biased region" description="Low complexity" evidence="2">
    <location>
        <begin position="1"/>
        <end position="18"/>
    </location>
</feature>
<feature type="domain" description="BHLH" evidence="3">
    <location>
        <begin position="69"/>
        <end position="123"/>
    </location>
</feature>
<evidence type="ECO:0000313" key="4">
    <source>
        <dbReference type="Proteomes" id="UP000038045"/>
    </source>
</evidence>
<reference evidence="5" key="1">
    <citation type="submission" date="2017-02" db="UniProtKB">
        <authorList>
            <consortium name="WormBaseParasite"/>
        </authorList>
    </citation>
    <scope>IDENTIFICATION</scope>
</reference>
<dbReference type="Pfam" id="PF00010">
    <property type="entry name" value="HLH"/>
    <property type="match status" value="1"/>
</dbReference>
<dbReference type="PANTHER" id="PTHR19290:SF164">
    <property type="entry name" value="BHLH DOMAIN-CONTAINING PROTEIN"/>
    <property type="match status" value="1"/>
</dbReference>
<dbReference type="GO" id="GO:0061564">
    <property type="term" value="P:axon development"/>
    <property type="evidence" value="ECO:0007669"/>
    <property type="project" value="TreeGrafter"/>
</dbReference>
<keyword evidence="4" id="KW-1185">Reference proteome</keyword>
<evidence type="ECO:0000259" key="3">
    <source>
        <dbReference type="PROSITE" id="PS50888"/>
    </source>
</evidence>
<protein>
    <submittedName>
        <fullName evidence="5">BHLH domain-containing protein</fullName>
    </submittedName>
</protein>
<dbReference type="SUPFAM" id="SSF47459">
    <property type="entry name" value="HLH, helix-loop-helix DNA-binding domain"/>
    <property type="match status" value="1"/>
</dbReference>
<evidence type="ECO:0000256" key="1">
    <source>
        <dbReference type="SAM" id="Coils"/>
    </source>
</evidence>
<dbReference type="AlphaFoldDB" id="A0A0N4Z637"/>
<evidence type="ECO:0000313" key="5">
    <source>
        <dbReference type="WBParaSite" id="PTRK_0000258000.1"/>
    </source>
</evidence>
<name>A0A0N4Z637_PARTI</name>
<dbReference type="STRING" id="131310.A0A0N4Z637"/>
<dbReference type="Gene3D" id="4.10.280.10">
    <property type="entry name" value="Helix-loop-helix DNA-binding domain"/>
    <property type="match status" value="1"/>
</dbReference>
<dbReference type="PROSITE" id="PS50888">
    <property type="entry name" value="BHLH"/>
    <property type="match status" value="1"/>
</dbReference>
<dbReference type="GO" id="GO:0046983">
    <property type="term" value="F:protein dimerization activity"/>
    <property type="evidence" value="ECO:0007669"/>
    <property type="project" value="InterPro"/>
</dbReference>
<dbReference type="Proteomes" id="UP000038045">
    <property type="component" value="Unplaced"/>
</dbReference>
<feature type="region of interest" description="Disordered" evidence="2">
    <location>
        <begin position="1"/>
        <end position="24"/>
    </location>
</feature>
<evidence type="ECO:0000256" key="2">
    <source>
        <dbReference type="SAM" id="MobiDB-lite"/>
    </source>
</evidence>
<accession>A0A0N4Z637</accession>
<dbReference type="InterPro" id="IPR011598">
    <property type="entry name" value="bHLH_dom"/>
</dbReference>
<dbReference type="GO" id="GO:0000981">
    <property type="term" value="F:DNA-binding transcription factor activity, RNA polymerase II-specific"/>
    <property type="evidence" value="ECO:0007669"/>
    <property type="project" value="TreeGrafter"/>
</dbReference>
<keyword evidence="1" id="KW-0175">Coiled coil</keyword>